<evidence type="ECO:0000313" key="3">
    <source>
        <dbReference type="Proteomes" id="UP000078003"/>
    </source>
</evidence>
<sequence length="256" mass="29603">MQDLLIQAQSLQNLLISRATGGITSANERESNAQYLQLRQLFITNKEFEKYIPTFLLTCRDLHQFWNEVKAPRFHRYEERREFIYKAFEPLLNFIEFSYRKTCPSDELINQGIKKLDAIHIENVWKKALERRINDPEGAITSARTLIESVCKYILDEAKITYDDRQDLQKLYKQTAEYLNLAPSQHTEDIFKQILGGCTAIIEGLGALRNRLSDAHGKGKIGVNPKPRHAQLAVNLSGALAVYLLETWEHKQNPQK</sequence>
<evidence type="ECO:0000313" key="2">
    <source>
        <dbReference type="EMBL" id="OAM17337.1"/>
    </source>
</evidence>
<reference evidence="3" key="1">
    <citation type="submission" date="2016-05" db="EMBL/GenBank/DDBJ databases">
        <title>Draft genome of Corynebacterium afermentans subsp. afermentans LCDC 88199T.</title>
        <authorList>
            <person name="Bernier A.-M."/>
            <person name="Bernard K."/>
        </authorList>
    </citation>
    <scope>NUCLEOTIDE SEQUENCE [LARGE SCALE GENOMIC DNA]</scope>
    <source>
        <strain evidence="3">NML01-0328</strain>
    </source>
</reference>
<dbReference type="RefSeq" id="WP_064104145.1">
    <property type="nucleotide sequence ID" value="NZ_LXSF01000002.1"/>
</dbReference>
<feature type="domain" description="Abortive infection protein-like C-terminal" evidence="1">
    <location>
        <begin position="170"/>
        <end position="246"/>
    </location>
</feature>
<accession>A0A1A9RGA8</accession>
<proteinExistence type="predicted"/>
<dbReference type="AlphaFoldDB" id="A0A1A9RGA8"/>
<name>A0A1A9RGA8_EIKCO</name>
<organism evidence="2 3">
    <name type="scientific">Eikenella corrodens</name>
    <dbReference type="NCBI Taxonomy" id="539"/>
    <lineage>
        <taxon>Bacteria</taxon>
        <taxon>Pseudomonadati</taxon>
        <taxon>Pseudomonadota</taxon>
        <taxon>Betaproteobacteria</taxon>
        <taxon>Neisseriales</taxon>
        <taxon>Neisseriaceae</taxon>
        <taxon>Eikenella</taxon>
    </lineage>
</organism>
<dbReference type="Pfam" id="PF14355">
    <property type="entry name" value="Abi_C"/>
    <property type="match status" value="1"/>
</dbReference>
<dbReference type="InterPro" id="IPR026001">
    <property type="entry name" value="Abi-like_C"/>
</dbReference>
<dbReference type="Proteomes" id="UP000078003">
    <property type="component" value="Unassembled WGS sequence"/>
</dbReference>
<protein>
    <submittedName>
        <fullName evidence="2">Abortive phage resistance protein</fullName>
    </submittedName>
</protein>
<dbReference type="EMBL" id="LXSF01000002">
    <property type="protein sequence ID" value="OAM17337.1"/>
    <property type="molecule type" value="Genomic_DNA"/>
</dbReference>
<gene>
    <name evidence="2" type="ORF">A7P85_03050</name>
</gene>
<comment type="caution">
    <text evidence="2">The sequence shown here is derived from an EMBL/GenBank/DDBJ whole genome shotgun (WGS) entry which is preliminary data.</text>
</comment>
<evidence type="ECO:0000259" key="1">
    <source>
        <dbReference type="Pfam" id="PF14355"/>
    </source>
</evidence>